<reference evidence="3" key="1">
    <citation type="journal article" date="2015" name="Nature">
        <title>Complex archaea that bridge the gap between prokaryotes and eukaryotes.</title>
        <authorList>
            <person name="Spang A."/>
            <person name="Saw J.H."/>
            <person name="Jorgensen S.L."/>
            <person name="Zaremba-Niedzwiedzka K."/>
            <person name="Martijn J."/>
            <person name="Lind A.E."/>
            <person name="van Eijk R."/>
            <person name="Schleper C."/>
            <person name="Guy L."/>
            <person name="Ettema T.J."/>
        </authorList>
    </citation>
    <scope>NUCLEOTIDE SEQUENCE</scope>
</reference>
<organism evidence="3">
    <name type="scientific">marine sediment metagenome</name>
    <dbReference type="NCBI Taxonomy" id="412755"/>
    <lineage>
        <taxon>unclassified sequences</taxon>
        <taxon>metagenomes</taxon>
        <taxon>ecological metagenomes</taxon>
    </lineage>
</organism>
<comment type="caution">
    <text evidence="3">The sequence shown here is derived from an EMBL/GenBank/DDBJ whole genome shotgun (WGS) entry which is preliminary data.</text>
</comment>
<dbReference type="Pfam" id="PF09374">
    <property type="entry name" value="PG_binding_3"/>
    <property type="match status" value="1"/>
</dbReference>
<feature type="domain" description="Peptidoglycan binding" evidence="2">
    <location>
        <begin position="113"/>
        <end position="185"/>
    </location>
</feature>
<dbReference type="EMBL" id="LAZR01003791">
    <property type="protein sequence ID" value="KKN14707.1"/>
    <property type="molecule type" value="Genomic_DNA"/>
</dbReference>
<dbReference type="AlphaFoldDB" id="A0A0F9NRI2"/>
<evidence type="ECO:0000259" key="2">
    <source>
        <dbReference type="Pfam" id="PF09374"/>
    </source>
</evidence>
<protein>
    <submittedName>
        <fullName evidence="3">Uncharacterized protein</fullName>
    </submittedName>
</protein>
<sequence>MAEPMEALSPAVGVTISADDAELYFKAALSRTLIFEGVRLTDDQDDPGGLTKYGISAAAHPNVDIANLTRAGAIAIYRAEYWKRNNLQYINSYTVSAYLFDEAVNPLRGPGWLVQSALCYLGWPVKVDGIIGLKESVPRINFVCTRDYRRDYLMGCMCTLRGMRYMEEIASDVSDEKYKRGWMRRGLPPFQVSQP</sequence>
<name>A0A0F9NRI2_9ZZZZ</name>
<accession>A0A0F9NRI2</accession>
<dbReference type="SUPFAM" id="SSF53955">
    <property type="entry name" value="Lysozyme-like"/>
    <property type="match status" value="1"/>
</dbReference>
<evidence type="ECO:0000313" key="3">
    <source>
        <dbReference type="EMBL" id="KKN14707.1"/>
    </source>
</evidence>
<proteinExistence type="predicted"/>
<dbReference type="InterPro" id="IPR008565">
    <property type="entry name" value="TtsA-like_GH18_dom"/>
</dbReference>
<evidence type="ECO:0000259" key="1">
    <source>
        <dbReference type="Pfam" id="PF05838"/>
    </source>
</evidence>
<dbReference type="InterPro" id="IPR018537">
    <property type="entry name" value="Peptidoglycan-bd_3"/>
</dbReference>
<gene>
    <name evidence="3" type="ORF">LCGC14_0993360</name>
</gene>
<dbReference type="Gene3D" id="1.20.141.10">
    <property type="entry name" value="Chitosanase, subunit A, domain 1"/>
    <property type="match status" value="1"/>
</dbReference>
<dbReference type="InterPro" id="IPR023346">
    <property type="entry name" value="Lysozyme-like_dom_sf"/>
</dbReference>
<dbReference type="Pfam" id="PF05838">
    <property type="entry name" value="Glyco_hydro_108"/>
    <property type="match status" value="1"/>
</dbReference>
<feature type="domain" description="TtsA-like Glycoside hydrolase family 108" evidence="1">
    <location>
        <begin position="31"/>
        <end position="105"/>
    </location>
</feature>